<comment type="caution">
    <text evidence="2">The sequence shown here is derived from an EMBL/GenBank/DDBJ whole genome shotgun (WGS) entry which is preliminary data.</text>
</comment>
<reference evidence="2 3" key="1">
    <citation type="submission" date="2019-07" db="EMBL/GenBank/DDBJ databases">
        <title>Whole genome shotgun sequence of Nocardia ninae NBRC 108245.</title>
        <authorList>
            <person name="Hosoyama A."/>
            <person name="Uohara A."/>
            <person name="Ohji S."/>
            <person name="Ichikawa N."/>
        </authorList>
    </citation>
    <scope>NUCLEOTIDE SEQUENCE [LARGE SCALE GENOMIC DNA]</scope>
    <source>
        <strain evidence="2 3">NBRC 108245</strain>
    </source>
</reference>
<organism evidence="2 3">
    <name type="scientific">Nocardia ninae NBRC 108245</name>
    <dbReference type="NCBI Taxonomy" id="1210091"/>
    <lineage>
        <taxon>Bacteria</taxon>
        <taxon>Bacillati</taxon>
        <taxon>Actinomycetota</taxon>
        <taxon>Actinomycetes</taxon>
        <taxon>Mycobacteriales</taxon>
        <taxon>Nocardiaceae</taxon>
        <taxon>Nocardia</taxon>
    </lineage>
</organism>
<dbReference type="Proteomes" id="UP000321424">
    <property type="component" value="Unassembled WGS sequence"/>
</dbReference>
<evidence type="ECO:0008006" key="4">
    <source>
        <dbReference type="Google" id="ProtNLM"/>
    </source>
</evidence>
<feature type="chain" id="PRO_5039211755" description="Secreted protein" evidence="1">
    <location>
        <begin position="23"/>
        <end position="84"/>
    </location>
</feature>
<evidence type="ECO:0000313" key="3">
    <source>
        <dbReference type="Proteomes" id="UP000321424"/>
    </source>
</evidence>
<feature type="signal peptide" evidence="1">
    <location>
        <begin position="1"/>
        <end position="22"/>
    </location>
</feature>
<keyword evidence="3" id="KW-1185">Reference proteome</keyword>
<evidence type="ECO:0000313" key="2">
    <source>
        <dbReference type="EMBL" id="GEM37002.1"/>
    </source>
</evidence>
<name>A0A511M8P5_9NOCA</name>
<evidence type="ECO:0000256" key="1">
    <source>
        <dbReference type="SAM" id="SignalP"/>
    </source>
</evidence>
<protein>
    <recommendedName>
        <fullName evidence="4">Secreted protein</fullName>
    </recommendedName>
</protein>
<dbReference type="AlphaFoldDB" id="A0A511M8P5"/>
<keyword evidence="1" id="KW-0732">Signal</keyword>
<gene>
    <name evidence="2" type="ORF">NN4_15210</name>
</gene>
<dbReference type="EMBL" id="BJXA01000006">
    <property type="protein sequence ID" value="GEM37002.1"/>
    <property type="molecule type" value="Genomic_DNA"/>
</dbReference>
<sequence>MNSTIRCAVSVLIALASQWSLPQLISAPTTTMASGAVTFQRAIDRDRHDQTRMTVIVAAIAINMSLPIRTALVDLDLLRLLSAC</sequence>
<accession>A0A511M8P5</accession>
<proteinExistence type="predicted"/>